<dbReference type="GO" id="GO:0016020">
    <property type="term" value="C:membrane"/>
    <property type="evidence" value="ECO:0007669"/>
    <property type="project" value="UniProtKB-SubCell"/>
</dbReference>
<evidence type="ECO:0000256" key="2">
    <source>
        <dbReference type="ARBA" id="ARBA00009142"/>
    </source>
</evidence>
<keyword evidence="5 6" id="KW-0472">Membrane</keyword>
<gene>
    <name evidence="7" type="ORF">KK1_029841</name>
</gene>
<dbReference type="Pfam" id="PF01925">
    <property type="entry name" value="TauE"/>
    <property type="match status" value="1"/>
</dbReference>
<accession>A0A151S0V4</accession>
<feature type="transmembrane region" description="Helical" evidence="6">
    <location>
        <begin position="39"/>
        <end position="68"/>
    </location>
</feature>
<keyword evidence="3 6" id="KW-0812">Transmembrane</keyword>
<dbReference type="Proteomes" id="UP000075243">
    <property type="component" value="Unassembled WGS sequence"/>
</dbReference>
<dbReference type="PANTHER" id="PTHR14255">
    <property type="entry name" value="CEREBLON"/>
    <property type="match status" value="1"/>
</dbReference>
<feature type="transmembrane region" description="Helical" evidence="6">
    <location>
        <begin position="180"/>
        <end position="200"/>
    </location>
</feature>
<dbReference type="GO" id="GO:0016567">
    <property type="term" value="P:protein ubiquitination"/>
    <property type="evidence" value="ECO:0007669"/>
    <property type="project" value="TreeGrafter"/>
</dbReference>
<dbReference type="InterPro" id="IPR002781">
    <property type="entry name" value="TM_pro_TauE-like"/>
</dbReference>
<name>A0A151S0V4_CAJCA</name>
<reference evidence="7" key="1">
    <citation type="journal article" date="2012" name="Nat. Biotechnol.">
        <title>Draft genome sequence of pigeonpea (Cajanus cajan), an orphan legume crop of resource-poor farmers.</title>
        <authorList>
            <person name="Varshney R.K."/>
            <person name="Chen W."/>
            <person name="Li Y."/>
            <person name="Bharti A.K."/>
            <person name="Saxena R.K."/>
            <person name="Schlueter J.A."/>
            <person name="Donoghue M.T."/>
            <person name="Azam S."/>
            <person name="Fan G."/>
            <person name="Whaley A.M."/>
            <person name="Farmer A.D."/>
            <person name="Sheridan J."/>
            <person name="Iwata A."/>
            <person name="Tuteja R."/>
            <person name="Penmetsa R.V."/>
            <person name="Wu W."/>
            <person name="Upadhyaya H.D."/>
            <person name="Yang S.P."/>
            <person name="Shah T."/>
            <person name="Saxena K.B."/>
            <person name="Michael T."/>
            <person name="McCombie W.R."/>
            <person name="Yang B."/>
            <person name="Zhang G."/>
            <person name="Yang H."/>
            <person name="Wang J."/>
            <person name="Spillane C."/>
            <person name="Cook D.R."/>
            <person name="May G.D."/>
            <person name="Xu X."/>
            <person name="Jackson S.A."/>
        </authorList>
    </citation>
    <scope>NUCLEOTIDE SEQUENCE [LARGE SCALE GENOMIC DNA]</scope>
</reference>
<proteinExistence type="inferred from homology"/>
<sequence>MVTGGSIANVICNMCTTSPKFGGKSLIDYDIALSSQPCMLLGVSLGVICNLVFPEWLITVLFAIFLAWSTSKTCKSGLLFWKAESEEMGKNGLEELEKGLLENESVEERKVLARVYKENNELKSIEVPLLVPQGKTKVKIPLLKLVVLLLIWFSFFSVYLLRGNRYGQGIISMEPCGVEYWILSSIQIPLAVVFTAWIVFRKESLRERTLIPELTDKKVPGLTRSKLVFPLMALLAGVLGGVFGIGGGMLISPLLLQFGIAPEVTSATCSFMVLFSSTMSALQYLLLGMEHVQAALILAIICFVASLIGLLVVQRTIREYGRASIIVFSVSIVMCVSNVLMTSFGAIKVWEAYESGEYMGFKLPC</sequence>
<feature type="transmembrane region" description="Helical" evidence="6">
    <location>
        <begin position="294"/>
        <end position="313"/>
    </location>
</feature>
<dbReference type="AlphaFoldDB" id="A0A151S0V4"/>
<comment type="subcellular location">
    <subcellularLocation>
        <location evidence="1">Membrane</location>
        <topology evidence="1">Multi-pass membrane protein</topology>
    </subcellularLocation>
</comment>
<evidence type="ECO:0000256" key="1">
    <source>
        <dbReference type="ARBA" id="ARBA00004141"/>
    </source>
</evidence>
<dbReference type="Gramene" id="C.cajan_28061.t">
    <property type="protein sequence ID" value="C.cajan_28061.t"/>
    <property type="gene ID" value="C.cajan_28061"/>
</dbReference>
<evidence type="ECO:0000313" key="7">
    <source>
        <dbReference type="EMBL" id="KYP48465.1"/>
    </source>
</evidence>
<evidence type="ECO:0000313" key="8">
    <source>
        <dbReference type="Proteomes" id="UP000075243"/>
    </source>
</evidence>
<dbReference type="GO" id="GO:0031464">
    <property type="term" value="C:Cul4A-RING E3 ubiquitin ligase complex"/>
    <property type="evidence" value="ECO:0007669"/>
    <property type="project" value="TreeGrafter"/>
</dbReference>
<dbReference type="OMA" id="PPQWREH"/>
<evidence type="ECO:0000256" key="6">
    <source>
        <dbReference type="SAM" id="Phobius"/>
    </source>
</evidence>
<dbReference type="EMBL" id="KQ483499">
    <property type="protein sequence ID" value="KYP48465.1"/>
    <property type="molecule type" value="Genomic_DNA"/>
</dbReference>
<dbReference type="PANTHER" id="PTHR14255:SF3">
    <property type="entry name" value="SULFITE EXPORTER TAUE_SAFE FAMILY PROTEIN 5-RELATED"/>
    <property type="match status" value="1"/>
</dbReference>
<evidence type="ECO:0000256" key="4">
    <source>
        <dbReference type="ARBA" id="ARBA00022989"/>
    </source>
</evidence>
<feature type="transmembrane region" description="Helical" evidence="6">
    <location>
        <begin position="227"/>
        <end position="252"/>
    </location>
</feature>
<feature type="transmembrane region" description="Helical" evidence="6">
    <location>
        <begin position="142"/>
        <end position="160"/>
    </location>
</feature>
<organism evidence="7 8">
    <name type="scientific">Cajanus cajan</name>
    <name type="common">Pigeon pea</name>
    <name type="synonym">Cajanus indicus</name>
    <dbReference type="NCBI Taxonomy" id="3821"/>
    <lineage>
        <taxon>Eukaryota</taxon>
        <taxon>Viridiplantae</taxon>
        <taxon>Streptophyta</taxon>
        <taxon>Embryophyta</taxon>
        <taxon>Tracheophyta</taxon>
        <taxon>Spermatophyta</taxon>
        <taxon>Magnoliopsida</taxon>
        <taxon>eudicotyledons</taxon>
        <taxon>Gunneridae</taxon>
        <taxon>Pentapetalae</taxon>
        <taxon>rosids</taxon>
        <taxon>fabids</taxon>
        <taxon>Fabales</taxon>
        <taxon>Fabaceae</taxon>
        <taxon>Papilionoideae</taxon>
        <taxon>50 kb inversion clade</taxon>
        <taxon>NPAAA clade</taxon>
        <taxon>indigoferoid/millettioid clade</taxon>
        <taxon>Phaseoleae</taxon>
        <taxon>Cajanus</taxon>
    </lineage>
</organism>
<evidence type="ECO:0000256" key="3">
    <source>
        <dbReference type="ARBA" id="ARBA00022692"/>
    </source>
</evidence>
<dbReference type="STRING" id="3821.A0A151S0V4"/>
<keyword evidence="4 6" id="KW-1133">Transmembrane helix</keyword>
<feature type="transmembrane region" description="Helical" evidence="6">
    <location>
        <begin position="325"/>
        <end position="347"/>
    </location>
</feature>
<comment type="similarity">
    <text evidence="2">Belongs to the 4-toluene sulfonate uptake permease (TSUP) (TC 2.A.102) family.</text>
</comment>
<evidence type="ECO:0000256" key="5">
    <source>
        <dbReference type="ARBA" id="ARBA00023136"/>
    </source>
</evidence>
<evidence type="ECO:0008006" key="9">
    <source>
        <dbReference type="Google" id="ProtNLM"/>
    </source>
</evidence>
<protein>
    <recommendedName>
        <fullName evidence="9">Sulfite exporter TauE/SafE family protein 2</fullName>
    </recommendedName>
</protein>
<keyword evidence="8" id="KW-1185">Reference proteome</keyword>